<dbReference type="Proteomes" id="UP000326367">
    <property type="component" value="Unassembled WGS sequence"/>
</dbReference>
<proteinExistence type="predicted"/>
<feature type="signal peptide" evidence="2">
    <location>
        <begin position="1"/>
        <end position="35"/>
    </location>
</feature>
<keyword evidence="4" id="KW-1185">Reference proteome</keyword>
<reference evidence="3 4" key="1">
    <citation type="journal article" date="2020" name="Antonie Van Leeuwenhoek">
        <title>Stenotrophomonas cyclobalanopsidis sp. nov., isolated from the leaf spot disease of Cyclobalanopsis patelliformis.</title>
        <authorList>
            <person name="Bian D.R."/>
            <person name="Xue H."/>
            <person name="Piao C.G."/>
            <person name="Li Y."/>
        </authorList>
    </citation>
    <scope>NUCLEOTIDE SEQUENCE [LARGE SCALE GENOMIC DNA]</scope>
    <source>
        <strain evidence="3 4">TPQG1-4</strain>
    </source>
</reference>
<evidence type="ECO:0000313" key="4">
    <source>
        <dbReference type="Proteomes" id="UP000326367"/>
    </source>
</evidence>
<dbReference type="InterPro" id="IPR007039">
    <property type="entry name" value="TrbC/VirB2"/>
</dbReference>
<feature type="chain" id="PRO_5045080497" evidence="2">
    <location>
        <begin position="36"/>
        <end position="140"/>
    </location>
</feature>
<dbReference type="Pfam" id="PF04956">
    <property type="entry name" value="TrbC"/>
    <property type="match status" value="1"/>
</dbReference>
<keyword evidence="1" id="KW-0812">Transmembrane</keyword>
<sequence>MKRFNLDVVQAQRTLKTMLMAVAFAGAVLAPEAFANNANYGGTDGKVCGFFGSINGLLNMASIAVVTIAVIFAGYQIAFAHKRIGDVAPILIGGVLIGAAGQIAKMLLGDEFGECTASSGSGNGGMALMVIKNVAQYYGA</sequence>
<gene>
    <name evidence="3" type="ORF">FJU31_06630</name>
</gene>
<keyword evidence="1" id="KW-0472">Membrane</keyword>
<accession>A0ABQ6T2D0</accession>
<name>A0ABQ6T2D0_9GAMM</name>
<evidence type="ECO:0000313" key="3">
    <source>
        <dbReference type="EMBL" id="KAA9000816.1"/>
    </source>
</evidence>
<feature type="transmembrane region" description="Helical" evidence="1">
    <location>
        <begin position="87"/>
        <end position="104"/>
    </location>
</feature>
<protein>
    <submittedName>
        <fullName evidence="3">TrbC/VirB2 family protein</fullName>
    </submittedName>
</protein>
<keyword evidence="1" id="KW-1133">Transmembrane helix</keyword>
<evidence type="ECO:0000256" key="1">
    <source>
        <dbReference type="SAM" id="Phobius"/>
    </source>
</evidence>
<dbReference type="RefSeq" id="WP_150454046.1">
    <property type="nucleotide sequence ID" value="NZ_VYKI01000006.1"/>
</dbReference>
<comment type="caution">
    <text evidence="3">The sequence shown here is derived from an EMBL/GenBank/DDBJ whole genome shotgun (WGS) entry which is preliminary data.</text>
</comment>
<evidence type="ECO:0000256" key="2">
    <source>
        <dbReference type="SAM" id="SignalP"/>
    </source>
</evidence>
<feature type="transmembrane region" description="Helical" evidence="1">
    <location>
        <begin position="51"/>
        <end position="75"/>
    </location>
</feature>
<keyword evidence="2" id="KW-0732">Signal</keyword>
<dbReference type="EMBL" id="VYKI01000006">
    <property type="protein sequence ID" value="KAA9000816.1"/>
    <property type="molecule type" value="Genomic_DNA"/>
</dbReference>
<organism evidence="3 4">
    <name type="scientific">Stenotrophomonas cyclobalanopsidis</name>
    <dbReference type="NCBI Taxonomy" id="2771362"/>
    <lineage>
        <taxon>Bacteria</taxon>
        <taxon>Pseudomonadati</taxon>
        <taxon>Pseudomonadota</taxon>
        <taxon>Gammaproteobacteria</taxon>
        <taxon>Lysobacterales</taxon>
        <taxon>Lysobacteraceae</taxon>
        <taxon>Stenotrophomonas</taxon>
    </lineage>
</organism>